<dbReference type="Gene3D" id="3.90.1150.10">
    <property type="entry name" value="Aspartate Aminotransferase, domain 1"/>
    <property type="match status" value="1"/>
</dbReference>
<keyword evidence="4" id="KW-0808">Transferase</keyword>
<dbReference type="RefSeq" id="WP_261515813.1">
    <property type="nucleotide sequence ID" value="NZ_JAODNV010000011.1"/>
</dbReference>
<protein>
    <submittedName>
        <fullName evidence="4">DegT/DnrJ/EryC1/StrS family aminotransferase</fullName>
    </submittedName>
</protein>
<dbReference type="Proteomes" id="UP001149009">
    <property type="component" value="Unassembled WGS sequence"/>
</dbReference>
<evidence type="ECO:0000313" key="4">
    <source>
        <dbReference type="EMBL" id="MCT8990925.1"/>
    </source>
</evidence>
<dbReference type="PIRSF" id="PIRSF000390">
    <property type="entry name" value="PLP_StrS"/>
    <property type="match status" value="1"/>
</dbReference>
<comment type="similarity">
    <text evidence="3">Belongs to the DegT/DnrJ/EryC1 family.</text>
</comment>
<dbReference type="EMBL" id="JAODNV010000011">
    <property type="protein sequence ID" value="MCT8990925.1"/>
    <property type="molecule type" value="Genomic_DNA"/>
</dbReference>
<dbReference type="Pfam" id="PF01041">
    <property type="entry name" value="DegT_DnrJ_EryC1"/>
    <property type="match status" value="1"/>
</dbReference>
<name>A0A9X2X8I9_9HYPH</name>
<proteinExistence type="inferred from homology"/>
<keyword evidence="5" id="KW-1185">Reference proteome</keyword>
<keyword evidence="2 3" id="KW-0663">Pyridoxal phosphate</keyword>
<feature type="active site" description="Proton acceptor" evidence="1">
    <location>
        <position position="192"/>
    </location>
</feature>
<sequence>MQIPFIDLAAQQARLRPALDAAIARVLDGGQYIFGQEVSLLEERLAEFCGARHCLTCANGTDALQLALMALGVKAGDAVFVPSFTFAATAEVVPLVNATPVFVDCLPDTFNMDPRSLERAIAHARSQGLNPRVVIPVDLFGLPADYDALIPIAREHGLKVIGDSAQGFGGSYHGRTTGAICDITTTSFFPAKPLGCYGDGGAVFTDSDEVAALLKSFRNHGQGEHKYSNVRIGLNSRLDTIQAAILLEKLSIYAEEIEQRQGVAARYTAALSGRFETPVVPEGLVSIWAQYTIKTASKEEREALQARAKAAGVPTVVYYPLPLHLQTAYSAFPRDPQGLPVSEELSGRVVSLPMHAYLPLETQDHIIEAVLG</sequence>
<dbReference type="SUPFAM" id="SSF53383">
    <property type="entry name" value="PLP-dependent transferases"/>
    <property type="match status" value="1"/>
</dbReference>
<evidence type="ECO:0000313" key="5">
    <source>
        <dbReference type="Proteomes" id="UP001149009"/>
    </source>
</evidence>
<gene>
    <name evidence="4" type="ORF">NYR54_11575</name>
</gene>
<accession>A0A9X2X8I9</accession>
<dbReference type="InterPro" id="IPR015421">
    <property type="entry name" value="PyrdxlP-dep_Trfase_major"/>
</dbReference>
<keyword evidence="4" id="KW-0032">Aminotransferase</keyword>
<evidence type="ECO:0000256" key="3">
    <source>
        <dbReference type="RuleBase" id="RU004508"/>
    </source>
</evidence>
<reference evidence="4" key="1">
    <citation type="submission" date="2022-08" db="EMBL/GenBank/DDBJ databases">
        <title>Chelativorans sichuanense sp. nov., a paraffin oil-degrading bacterium isolated from a mixture of oil-based drill cuttings and paddy soil.</title>
        <authorList>
            <person name="Yu J."/>
            <person name="Liu H."/>
            <person name="Chen Q."/>
        </authorList>
    </citation>
    <scope>NUCLEOTIDE SEQUENCE</scope>
    <source>
        <strain evidence="4">SCAU 2101</strain>
    </source>
</reference>
<dbReference type="GO" id="GO:0008483">
    <property type="term" value="F:transaminase activity"/>
    <property type="evidence" value="ECO:0007669"/>
    <property type="project" value="UniProtKB-KW"/>
</dbReference>
<dbReference type="InterPro" id="IPR015424">
    <property type="entry name" value="PyrdxlP-dep_Trfase"/>
</dbReference>
<evidence type="ECO:0000256" key="2">
    <source>
        <dbReference type="PIRSR" id="PIRSR000390-2"/>
    </source>
</evidence>
<evidence type="ECO:0000256" key="1">
    <source>
        <dbReference type="PIRSR" id="PIRSR000390-1"/>
    </source>
</evidence>
<dbReference type="Gene3D" id="3.40.640.10">
    <property type="entry name" value="Type I PLP-dependent aspartate aminotransferase-like (Major domain)"/>
    <property type="match status" value="1"/>
</dbReference>
<dbReference type="PANTHER" id="PTHR30244:SF42">
    <property type="entry name" value="UDP-2-ACETAMIDO-2-DEOXY-3-OXO-D-GLUCURONATE AMINOTRANSFERASE"/>
    <property type="match status" value="1"/>
</dbReference>
<dbReference type="GO" id="GO:0000271">
    <property type="term" value="P:polysaccharide biosynthetic process"/>
    <property type="evidence" value="ECO:0007669"/>
    <property type="project" value="TreeGrafter"/>
</dbReference>
<dbReference type="GO" id="GO:0030170">
    <property type="term" value="F:pyridoxal phosphate binding"/>
    <property type="evidence" value="ECO:0007669"/>
    <property type="project" value="TreeGrafter"/>
</dbReference>
<dbReference type="CDD" id="cd00616">
    <property type="entry name" value="AHBA_syn"/>
    <property type="match status" value="1"/>
</dbReference>
<dbReference type="AlphaFoldDB" id="A0A9X2X8I9"/>
<dbReference type="PANTHER" id="PTHR30244">
    <property type="entry name" value="TRANSAMINASE"/>
    <property type="match status" value="1"/>
</dbReference>
<dbReference type="InterPro" id="IPR000653">
    <property type="entry name" value="DegT/StrS_aminotransferase"/>
</dbReference>
<feature type="modified residue" description="N6-(pyridoxal phosphate)lysine" evidence="2">
    <location>
        <position position="192"/>
    </location>
</feature>
<dbReference type="InterPro" id="IPR015422">
    <property type="entry name" value="PyrdxlP-dep_Trfase_small"/>
</dbReference>
<organism evidence="4 5">
    <name type="scientific">Chelativorans petroleitrophicus</name>
    <dbReference type="NCBI Taxonomy" id="2975484"/>
    <lineage>
        <taxon>Bacteria</taxon>
        <taxon>Pseudomonadati</taxon>
        <taxon>Pseudomonadota</taxon>
        <taxon>Alphaproteobacteria</taxon>
        <taxon>Hyphomicrobiales</taxon>
        <taxon>Phyllobacteriaceae</taxon>
        <taxon>Chelativorans</taxon>
    </lineage>
</organism>
<comment type="caution">
    <text evidence="4">The sequence shown here is derived from an EMBL/GenBank/DDBJ whole genome shotgun (WGS) entry which is preliminary data.</text>
</comment>